<protein>
    <submittedName>
        <fullName evidence="1">Uncharacterized protein</fullName>
    </submittedName>
</protein>
<proteinExistence type="predicted"/>
<evidence type="ECO:0000313" key="2">
    <source>
        <dbReference type="Proteomes" id="UP000636479"/>
    </source>
</evidence>
<dbReference type="OrthoDB" id="185373at2759"/>
<organism evidence="1 2">
    <name type="scientific">Mycena indigotica</name>
    <dbReference type="NCBI Taxonomy" id="2126181"/>
    <lineage>
        <taxon>Eukaryota</taxon>
        <taxon>Fungi</taxon>
        <taxon>Dikarya</taxon>
        <taxon>Basidiomycota</taxon>
        <taxon>Agaricomycotina</taxon>
        <taxon>Agaricomycetes</taxon>
        <taxon>Agaricomycetidae</taxon>
        <taxon>Agaricales</taxon>
        <taxon>Marasmiineae</taxon>
        <taxon>Mycenaceae</taxon>
        <taxon>Mycena</taxon>
    </lineage>
</organism>
<dbReference type="GeneID" id="59340862"/>
<reference evidence="1" key="1">
    <citation type="submission" date="2020-05" db="EMBL/GenBank/DDBJ databases">
        <title>Mycena genomes resolve the evolution of fungal bioluminescence.</title>
        <authorList>
            <person name="Tsai I.J."/>
        </authorList>
    </citation>
    <scope>NUCLEOTIDE SEQUENCE</scope>
    <source>
        <strain evidence="1">171206Taipei</strain>
    </source>
</reference>
<evidence type="ECO:0000313" key="1">
    <source>
        <dbReference type="EMBL" id="KAF7316233.1"/>
    </source>
</evidence>
<sequence>MRTFLNSRTSLRVAIDGLPGRNPKSLIAQRRARVWDDNETLVHTVQKENFAGAERLHERLVAACLPIRPHPAYERAALAQIRHPEARNLDNFRTWLDLVPESRNPHRVEGGPFTKTRDLLFRSGSPAEEIPLLSLFCLVCAEKGYGKLVWKDIVALLVKFEEPGNAVAFLRSFGEARLRYYTKHQPHHAAWIASRQREALIRTCCTAGWFGEAVDLIKDSTSLEIGSAARHLLQVLDNKNQKDLISVVLAHLPPKISLAFSTKAIIDGWTSPLPRAAVAAQLRHIKNLISRRALIASRLPASHLHAFLAQYEAAKGYSYGLAALRRRALLKSDNTSYIWLTKELFYLQQMGRHADVISLFYANFSSFIIPRKEGLILHQLAVLSANPQLLSHSVPLKLRIKPSDAWLIWNALIRISIQLPPETRLETLFSLRHCFGQYAAALPDHVFRATPTSYTAVFRSLVWAYGQLGDVASAFSAAHDITLIGKTHETNVVLLDELVTIHARRGDFDSVTELLDSLDSFGPRVQPYGRVIDAFLQARLVDLALEIETRMKEKCEYIPGANWRLDRSISRLDKFRKKEVVETEDEVSWWPDMTVSIEQ</sequence>
<gene>
    <name evidence="1" type="ORF">MIND_00141900</name>
</gene>
<dbReference type="Proteomes" id="UP000636479">
    <property type="component" value="Unassembled WGS sequence"/>
</dbReference>
<dbReference type="RefSeq" id="XP_037226256.1">
    <property type="nucleotide sequence ID" value="XM_037358346.1"/>
</dbReference>
<accession>A0A8H6WIK6</accession>
<dbReference type="AlphaFoldDB" id="A0A8H6WIK6"/>
<dbReference type="InterPro" id="IPR011990">
    <property type="entry name" value="TPR-like_helical_dom_sf"/>
</dbReference>
<dbReference type="EMBL" id="JACAZF010000001">
    <property type="protein sequence ID" value="KAF7316233.1"/>
    <property type="molecule type" value="Genomic_DNA"/>
</dbReference>
<keyword evidence="2" id="KW-1185">Reference proteome</keyword>
<name>A0A8H6WIK6_9AGAR</name>
<comment type="caution">
    <text evidence="1">The sequence shown here is derived from an EMBL/GenBank/DDBJ whole genome shotgun (WGS) entry which is preliminary data.</text>
</comment>
<dbReference type="Gene3D" id="1.25.40.10">
    <property type="entry name" value="Tetratricopeptide repeat domain"/>
    <property type="match status" value="1"/>
</dbReference>